<dbReference type="SUPFAM" id="SSF53756">
    <property type="entry name" value="UDP-Glycosyltransferase/glycogen phosphorylase"/>
    <property type="match status" value="1"/>
</dbReference>
<dbReference type="Pfam" id="PF00534">
    <property type="entry name" value="Glycos_transf_1"/>
    <property type="match status" value="1"/>
</dbReference>
<dbReference type="InterPro" id="IPR028098">
    <property type="entry name" value="Glyco_trans_4-like_N"/>
</dbReference>
<dbReference type="PANTHER" id="PTHR45947:SF3">
    <property type="entry name" value="SULFOQUINOVOSYL TRANSFERASE SQD2"/>
    <property type="match status" value="1"/>
</dbReference>
<reference evidence="3" key="1">
    <citation type="journal article" date="2020" name="mSystems">
        <title>Genome- and Community-Level Interaction Insights into Carbon Utilization and Element Cycling Functions of Hydrothermarchaeota in Hydrothermal Sediment.</title>
        <authorList>
            <person name="Zhou Z."/>
            <person name="Liu Y."/>
            <person name="Xu W."/>
            <person name="Pan J."/>
            <person name="Luo Z.H."/>
            <person name="Li M."/>
        </authorList>
    </citation>
    <scope>NUCLEOTIDE SEQUENCE [LARGE SCALE GENOMIC DNA]</scope>
    <source>
        <strain evidence="3">SpSt-1182</strain>
    </source>
</reference>
<feature type="domain" description="Glycosyl transferase family 1" evidence="1">
    <location>
        <begin position="217"/>
        <end position="374"/>
    </location>
</feature>
<feature type="non-terminal residue" evidence="3">
    <location>
        <position position="1"/>
    </location>
</feature>
<dbReference type="Proteomes" id="UP000885672">
    <property type="component" value="Unassembled WGS sequence"/>
</dbReference>
<dbReference type="PANTHER" id="PTHR45947">
    <property type="entry name" value="SULFOQUINOVOSYL TRANSFERASE SQD2"/>
    <property type="match status" value="1"/>
</dbReference>
<dbReference type="InterPro" id="IPR050194">
    <property type="entry name" value="Glycosyltransferase_grp1"/>
</dbReference>
<dbReference type="InterPro" id="IPR001296">
    <property type="entry name" value="Glyco_trans_1"/>
</dbReference>
<feature type="domain" description="Glycosyltransferase subfamily 4-like N-terminal" evidence="2">
    <location>
        <begin position="48"/>
        <end position="209"/>
    </location>
</feature>
<proteinExistence type="predicted"/>
<dbReference type="Pfam" id="PF13439">
    <property type="entry name" value="Glyco_transf_4"/>
    <property type="match status" value="1"/>
</dbReference>
<dbReference type="CDD" id="cd03801">
    <property type="entry name" value="GT4_PimA-like"/>
    <property type="match status" value="1"/>
</dbReference>
<dbReference type="AlphaFoldDB" id="A0A7V0XFZ9"/>
<evidence type="ECO:0000313" key="3">
    <source>
        <dbReference type="EMBL" id="HDR00161.1"/>
    </source>
</evidence>
<dbReference type="EMBL" id="DSBX01000296">
    <property type="protein sequence ID" value="HDR00161.1"/>
    <property type="molecule type" value="Genomic_DNA"/>
</dbReference>
<organism evidence="3">
    <name type="scientific">candidate division WOR-3 bacterium</name>
    <dbReference type="NCBI Taxonomy" id="2052148"/>
    <lineage>
        <taxon>Bacteria</taxon>
        <taxon>Bacteria division WOR-3</taxon>
    </lineage>
</organism>
<dbReference type="Gene3D" id="3.40.50.2000">
    <property type="entry name" value="Glycogen Phosphorylase B"/>
    <property type="match status" value="2"/>
</dbReference>
<gene>
    <name evidence="3" type="ORF">ENN51_07765</name>
</gene>
<accession>A0A7V0XFZ9</accession>
<comment type="caution">
    <text evidence="3">The sequence shown here is derived from an EMBL/GenBank/DDBJ whole genome shotgun (WGS) entry which is preliminary data.</text>
</comment>
<sequence length="405" mass="45603">EGWGRGQPDGRSNPHRADALHEPALCLRLTGVKVLAVNWRCIRNPLAGGAEIHFQEIFRRLAARGHEVTQLAERYPGSAEEETLDGIRVRRLGGAQTFNFTIARNLKRLVGETGCDVVVDDLNKIPFYSPRLTDRPVLAMLMHLFRGSIFRETLFPLAAYVWLAETAIPLAYRRCRFTVLSESSKRDAVRLGIRPERIAVVPPGTDFERFHPGPARPDTARPVLLHVGRLKKYKATDHLLRAARRLRDRGRDCDVVIVGSGDDRPRLEKLTDRLGLRDRVRFTGFIGEDEKVNWYRRAAVLVENSAKEGWGLIVMEANACGTPTVVADSPGLIDSSREGVNGLFYRYGDIADLADKLDRLLADAPLRARLGRQAVDWARRWTWDAAAEATGQALEEAIREHRKKR</sequence>
<evidence type="ECO:0000259" key="1">
    <source>
        <dbReference type="Pfam" id="PF00534"/>
    </source>
</evidence>
<evidence type="ECO:0000259" key="2">
    <source>
        <dbReference type="Pfam" id="PF13439"/>
    </source>
</evidence>
<protein>
    <submittedName>
        <fullName evidence="3">Glycosyltransferase family 1 protein</fullName>
    </submittedName>
</protein>
<dbReference type="GO" id="GO:0016757">
    <property type="term" value="F:glycosyltransferase activity"/>
    <property type="evidence" value="ECO:0007669"/>
    <property type="project" value="InterPro"/>
</dbReference>
<name>A0A7V0XFZ9_UNCW3</name>